<sequence>MTKRFRLILTVLILGALAAAAYLWWRGDAAAVQPAVISAPVTLGTVEQTVLAEGTIKPLRMVAVGAQVSGRITSVNVKLGQQVSEGDLIAQIDSVTQTNDLRNAEASLANVRAQLASQQAQLALAERTLERQAQMRRNLSVTQADFDSAEQAVAVAEAQIEALEAQIAQAEIGIETARANLDYTRITAPIDGTVLAIVSQEGQTVNSVQQAPTIVVLGQLDQMQVLAQISEADITRVKPGQPVWFTTLGEPERVYRATLESVEPAPESIVNDSSLGGTAASSGTTSTAIYYNGHFTIPNEDGRLRTYMTAQVHIVLGRAEEVLTVPSVALGQLDGDGRHAVRVLGRDGQIETRQVQIGLNDKVSAEVVAGLSEGDRVVTGQAAGATGGAQGSGAGGTRRVPMGMLR</sequence>
<evidence type="ECO:0000313" key="11">
    <source>
        <dbReference type="Proteomes" id="UP000283587"/>
    </source>
</evidence>
<comment type="subcellular location">
    <subcellularLocation>
        <location evidence="1">Cell envelope</location>
    </subcellularLocation>
</comment>
<evidence type="ECO:0000259" key="9">
    <source>
        <dbReference type="Pfam" id="PF25967"/>
    </source>
</evidence>
<dbReference type="GO" id="GO:0019898">
    <property type="term" value="C:extrinsic component of membrane"/>
    <property type="evidence" value="ECO:0007669"/>
    <property type="project" value="InterPro"/>
</dbReference>
<evidence type="ECO:0000259" key="8">
    <source>
        <dbReference type="Pfam" id="PF25917"/>
    </source>
</evidence>
<dbReference type="Gene3D" id="2.40.30.170">
    <property type="match status" value="1"/>
</dbReference>
<gene>
    <name evidence="10" type="ORF">D3P05_06010</name>
</gene>
<dbReference type="PANTHER" id="PTHR30469">
    <property type="entry name" value="MULTIDRUG RESISTANCE PROTEIN MDTA"/>
    <property type="match status" value="1"/>
</dbReference>
<feature type="domain" description="Multidrug resistance protein MdtA-like barrel-sandwich hybrid" evidence="8">
    <location>
        <begin position="60"/>
        <end position="216"/>
    </location>
</feature>
<comment type="caution">
    <text evidence="10">The sequence shown here is derived from an EMBL/GenBank/DDBJ whole genome shotgun (WGS) entry which is preliminary data.</text>
</comment>
<feature type="domain" description="Multidrug resistance protein MdtA-like C-terminal permuted SH3" evidence="9">
    <location>
        <begin position="322"/>
        <end position="381"/>
    </location>
</feature>
<dbReference type="GO" id="GO:1990961">
    <property type="term" value="P:xenobiotic detoxification by transmembrane export across the plasma membrane"/>
    <property type="evidence" value="ECO:0007669"/>
    <property type="project" value="InterPro"/>
</dbReference>
<dbReference type="AlphaFoldDB" id="A0A419A9P7"/>
<dbReference type="InterPro" id="IPR058624">
    <property type="entry name" value="MdtA-like_HH"/>
</dbReference>
<evidence type="ECO:0000256" key="4">
    <source>
        <dbReference type="ARBA" id="ARBA00023054"/>
    </source>
</evidence>
<keyword evidence="11" id="KW-1185">Reference proteome</keyword>
<dbReference type="InterPro" id="IPR058627">
    <property type="entry name" value="MdtA-like_C"/>
</dbReference>
<dbReference type="InterPro" id="IPR006143">
    <property type="entry name" value="RND_pump_MFP"/>
</dbReference>
<dbReference type="GO" id="GO:0015562">
    <property type="term" value="F:efflux transmembrane transporter activity"/>
    <property type="evidence" value="ECO:0007669"/>
    <property type="project" value="TreeGrafter"/>
</dbReference>
<dbReference type="Pfam" id="PF25967">
    <property type="entry name" value="RND-MFP_C"/>
    <property type="match status" value="1"/>
</dbReference>
<evidence type="ECO:0000259" key="7">
    <source>
        <dbReference type="Pfam" id="PF25876"/>
    </source>
</evidence>
<dbReference type="OrthoDB" id="9791520at2"/>
<dbReference type="Gene3D" id="2.40.420.20">
    <property type="match status" value="1"/>
</dbReference>
<feature type="coiled-coil region" evidence="5">
    <location>
        <begin position="101"/>
        <end position="180"/>
    </location>
</feature>
<accession>A0A419A9P7</accession>
<dbReference type="PANTHER" id="PTHR30469:SF33">
    <property type="entry name" value="SLR1207 PROTEIN"/>
    <property type="match status" value="1"/>
</dbReference>
<name>A0A419A9P7_9RHOB</name>
<keyword evidence="3" id="KW-0813">Transport</keyword>
<dbReference type="NCBIfam" id="TIGR01730">
    <property type="entry name" value="RND_mfp"/>
    <property type="match status" value="1"/>
</dbReference>
<dbReference type="Proteomes" id="UP000283587">
    <property type="component" value="Unassembled WGS sequence"/>
</dbReference>
<feature type="domain" description="Multidrug resistance protein MdtA-like alpha-helical hairpin" evidence="7">
    <location>
        <begin position="108"/>
        <end position="184"/>
    </location>
</feature>
<dbReference type="RefSeq" id="WP_119897264.1">
    <property type="nucleotide sequence ID" value="NZ_QNRC01000002.1"/>
</dbReference>
<comment type="similarity">
    <text evidence="2">Belongs to the membrane fusion protein (MFP) (TC 8.A.1) family.</text>
</comment>
<dbReference type="GO" id="GO:1990195">
    <property type="term" value="C:macrolide transmembrane transporter complex"/>
    <property type="evidence" value="ECO:0007669"/>
    <property type="project" value="InterPro"/>
</dbReference>
<dbReference type="GO" id="GO:1990281">
    <property type="term" value="C:efflux pump complex"/>
    <property type="evidence" value="ECO:0007669"/>
    <property type="project" value="TreeGrafter"/>
</dbReference>
<dbReference type="InterPro" id="IPR030190">
    <property type="entry name" value="MacA_alpha-hairpin_sf"/>
</dbReference>
<evidence type="ECO:0000256" key="5">
    <source>
        <dbReference type="SAM" id="Coils"/>
    </source>
</evidence>
<organism evidence="10 11">
    <name type="scientific">Paracoccus siganidrum</name>
    <dbReference type="NCBI Taxonomy" id="1276757"/>
    <lineage>
        <taxon>Bacteria</taxon>
        <taxon>Pseudomonadati</taxon>
        <taxon>Pseudomonadota</taxon>
        <taxon>Alphaproteobacteria</taxon>
        <taxon>Rhodobacterales</taxon>
        <taxon>Paracoccaceae</taxon>
        <taxon>Paracoccus</taxon>
    </lineage>
</organism>
<protein>
    <submittedName>
        <fullName evidence="10">Efflux RND transporter periplasmic adaptor subunit</fullName>
    </submittedName>
</protein>
<dbReference type="Pfam" id="PF25917">
    <property type="entry name" value="BSH_RND"/>
    <property type="match status" value="1"/>
</dbReference>
<proteinExistence type="inferred from homology"/>
<dbReference type="GO" id="GO:0030313">
    <property type="term" value="C:cell envelope"/>
    <property type="evidence" value="ECO:0007669"/>
    <property type="project" value="UniProtKB-SubCell"/>
</dbReference>
<keyword evidence="4 5" id="KW-0175">Coiled coil</keyword>
<dbReference type="InterPro" id="IPR058625">
    <property type="entry name" value="MdtA-like_BSH"/>
</dbReference>
<dbReference type="SUPFAM" id="SSF111369">
    <property type="entry name" value="HlyD-like secretion proteins"/>
    <property type="match status" value="1"/>
</dbReference>
<feature type="region of interest" description="Disordered" evidence="6">
    <location>
        <begin position="382"/>
        <end position="406"/>
    </location>
</feature>
<evidence type="ECO:0000256" key="3">
    <source>
        <dbReference type="ARBA" id="ARBA00022448"/>
    </source>
</evidence>
<evidence type="ECO:0000256" key="6">
    <source>
        <dbReference type="SAM" id="MobiDB-lite"/>
    </source>
</evidence>
<dbReference type="EMBL" id="QZEW01000019">
    <property type="protein sequence ID" value="RJL19111.1"/>
    <property type="molecule type" value="Genomic_DNA"/>
</dbReference>
<dbReference type="Gene3D" id="2.40.50.100">
    <property type="match status" value="1"/>
</dbReference>
<feature type="compositionally biased region" description="Gly residues" evidence="6">
    <location>
        <begin position="385"/>
        <end position="396"/>
    </location>
</feature>
<evidence type="ECO:0000313" key="10">
    <source>
        <dbReference type="EMBL" id="RJL19111.1"/>
    </source>
</evidence>
<evidence type="ECO:0000256" key="2">
    <source>
        <dbReference type="ARBA" id="ARBA00009477"/>
    </source>
</evidence>
<dbReference type="Gene3D" id="6.10.140.1990">
    <property type="match status" value="1"/>
</dbReference>
<evidence type="ECO:0000256" key="1">
    <source>
        <dbReference type="ARBA" id="ARBA00004196"/>
    </source>
</evidence>
<reference evidence="11" key="1">
    <citation type="submission" date="2018-09" db="EMBL/GenBank/DDBJ databases">
        <title>Paracoccus onubensis nov. sp. a moderate halophilic bacterium isolated from Gruta de las Maravillas (Aracena, Spain).</title>
        <authorList>
            <person name="Jurado V."/>
            <person name="Gutierrez-Patricio S."/>
            <person name="Gonzalez-Pimentel J.L."/>
            <person name="Miller A.Z."/>
            <person name="Laiz L."/>
            <person name="Saiz-Jimenez C."/>
        </authorList>
    </citation>
    <scope>NUCLEOTIDE SEQUENCE [LARGE SCALE GENOMIC DNA]</scope>
    <source>
        <strain evidence="11">DSM 26381</strain>
    </source>
</reference>
<dbReference type="Pfam" id="PF25876">
    <property type="entry name" value="HH_MFP_RND"/>
    <property type="match status" value="1"/>
</dbReference>